<feature type="region of interest" description="Disordered" evidence="1">
    <location>
        <begin position="1"/>
        <end position="33"/>
    </location>
</feature>
<proteinExistence type="predicted"/>
<evidence type="ECO:0000313" key="3">
    <source>
        <dbReference type="Proteomes" id="UP000784294"/>
    </source>
</evidence>
<organism evidence="2 3">
    <name type="scientific">Protopolystoma xenopodis</name>
    <dbReference type="NCBI Taxonomy" id="117903"/>
    <lineage>
        <taxon>Eukaryota</taxon>
        <taxon>Metazoa</taxon>
        <taxon>Spiralia</taxon>
        <taxon>Lophotrochozoa</taxon>
        <taxon>Platyhelminthes</taxon>
        <taxon>Monogenea</taxon>
        <taxon>Polyopisthocotylea</taxon>
        <taxon>Polystomatidea</taxon>
        <taxon>Polystomatidae</taxon>
        <taxon>Protopolystoma</taxon>
    </lineage>
</organism>
<dbReference type="Proteomes" id="UP000784294">
    <property type="component" value="Unassembled WGS sequence"/>
</dbReference>
<keyword evidence="3" id="KW-1185">Reference proteome</keyword>
<gene>
    <name evidence="2" type="ORF">PXEA_LOCUS5806</name>
</gene>
<feature type="region of interest" description="Disordered" evidence="1">
    <location>
        <begin position="58"/>
        <end position="98"/>
    </location>
</feature>
<evidence type="ECO:0000256" key="1">
    <source>
        <dbReference type="SAM" id="MobiDB-lite"/>
    </source>
</evidence>
<name>A0A448WI25_9PLAT</name>
<reference evidence="2" key="1">
    <citation type="submission" date="2018-11" db="EMBL/GenBank/DDBJ databases">
        <authorList>
            <consortium name="Pathogen Informatics"/>
        </authorList>
    </citation>
    <scope>NUCLEOTIDE SEQUENCE</scope>
</reference>
<protein>
    <submittedName>
        <fullName evidence="2">Uncharacterized protein</fullName>
    </submittedName>
</protein>
<dbReference type="AlphaFoldDB" id="A0A448WI25"/>
<accession>A0A448WI25</accession>
<sequence>MPQNQQLNRPQQQTTVQKEPSGQATISRSNTSDLADLPFLAGRVISQIGIFESRAIPFNQSTGGEYTSQTRGSQSIEEVGGNRTIQPPQPVSSGLGVVSNSRLGRKASRGQTTGSGNSHHTFQAFSVQHTTEILKEKFGEATHSWKTQIPKTGENVSACGQ</sequence>
<dbReference type="EMBL" id="CAAALY010014577">
    <property type="protein sequence ID" value="VEL12366.1"/>
    <property type="molecule type" value="Genomic_DNA"/>
</dbReference>
<feature type="compositionally biased region" description="Polar residues" evidence="1">
    <location>
        <begin position="18"/>
        <end position="33"/>
    </location>
</feature>
<evidence type="ECO:0000313" key="2">
    <source>
        <dbReference type="EMBL" id="VEL12366.1"/>
    </source>
</evidence>
<comment type="caution">
    <text evidence="2">The sequence shown here is derived from an EMBL/GenBank/DDBJ whole genome shotgun (WGS) entry which is preliminary data.</text>
</comment>
<feature type="compositionally biased region" description="Polar residues" evidence="1">
    <location>
        <begin position="58"/>
        <end position="76"/>
    </location>
</feature>
<feature type="compositionally biased region" description="Low complexity" evidence="1">
    <location>
        <begin position="1"/>
        <end position="17"/>
    </location>
</feature>